<evidence type="ECO:0000313" key="1">
    <source>
        <dbReference type="EMBL" id="GGO29261.1"/>
    </source>
</evidence>
<protein>
    <submittedName>
        <fullName evidence="1">Uncharacterized protein</fullName>
    </submittedName>
</protein>
<dbReference type="AlphaFoldDB" id="A0A8H9H666"/>
<organism evidence="1 2">
    <name type="scientific">Microbispora bryophytorum</name>
    <dbReference type="NCBI Taxonomy" id="1460882"/>
    <lineage>
        <taxon>Bacteria</taxon>
        <taxon>Bacillati</taxon>
        <taxon>Actinomycetota</taxon>
        <taxon>Actinomycetes</taxon>
        <taxon>Streptosporangiales</taxon>
        <taxon>Streptosporangiaceae</taxon>
        <taxon>Microbispora</taxon>
    </lineage>
</organism>
<accession>A0A8H9H666</accession>
<sequence length="110" mass="12237">MAGIGRGRFPDGPRPVVFAPLRHHLQAVEGEEPRICQHVSANSFELAAPRDPADDPRNHAAAFVDGVMRTGGRLPLPALSDHCGYPPVWPRRHAFTPPRRTKQWIHPPFV</sequence>
<comment type="caution">
    <text evidence="1">The sequence shown here is derived from an EMBL/GenBank/DDBJ whole genome shotgun (WGS) entry which is preliminary data.</text>
</comment>
<dbReference type="Proteomes" id="UP000653480">
    <property type="component" value="Unassembled WGS sequence"/>
</dbReference>
<name>A0A8H9H666_9ACTN</name>
<dbReference type="EMBL" id="BMMN01000018">
    <property type="protein sequence ID" value="GGO29261.1"/>
    <property type="molecule type" value="Genomic_DNA"/>
</dbReference>
<reference evidence="1" key="1">
    <citation type="journal article" date="2014" name="Int. J. Syst. Evol. Microbiol.">
        <title>Complete genome sequence of Corynebacterium casei LMG S-19264T (=DSM 44701T), isolated from a smear-ripened cheese.</title>
        <authorList>
            <consortium name="US DOE Joint Genome Institute (JGI-PGF)"/>
            <person name="Walter F."/>
            <person name="Albersmeier A."/>
            <person name="Kalinowski J."/>
            <person name="Ruckert C."/>
        </authorList>
    </citation>
    <scope>NUCLEOTIDE SEQUENCE</scope>
    <source>
        <strain evidence="1">CGMCC 4.7138</strain>
    </source>
</reference>
<gene>
    <name evidence="1" type="ORF">GCM10011574_64360</name>
</gene>
<keyword evidence="2" id="KW-1185">Reference proteome</keyword>
<evidence type="ECO:0000313" key="2">
    <source>
        <dbReference type="Proteomes" id="UP000653480"/>
    </source>
</evidence>
<proteinExistence type="predicted"/>
<reference evidence="1" key="2">
    <citation type="submission" date="2020-09" db="EMBL/GenBank/DDBJ databases">
        <authorList>
            <person name="Sun Q."/>
            <person name="Zhou Y."/>
        </authorList>
    </citation>
    <scope>NUCLEOTIDE SEQUENCE</scope>
    <source>
        <strain evidence="1">CGMCC 4.7138</strain>
    </source>
</reference>